<proteinExistence type="predicted"/>
<dbReference type="AlphaFoldDB" id="S4PT21"/>
<reference evidence="1" key="2">
    <citation type="submission" date="2013-05" db="EMBL/GenBank/DDBJ databases">
        <authorList>
            <person name="Carter J.-M."/>
            <person name="Baker S.C."/>
            <person name="Pink R."/>
            <person name="Carter D.R.F."/>
            <person name="Collins A."/>
            <person name="Tomlin J."/>
            <person name="Gibbs M."/>
            <person name="Breuker C.J."/>
        </authorList>
    </citation>
    <scope>NUCLEOTIDE SEQUENCE</scope>
    <source>
        <tissue evidence="1">Ovary</tissue>
    </source>
</reference>
<organism evidence="1">
    <name type="scientific">Pararge aegeria</name>
    <name type="common">speckled wood butterfly</name>
    <dbReference type="NCBI Taxonomy" id="116150"/>
    <lineage>
        <taxon>Eukaryota</taxon>
        <taxon>Metazoa</taxon>
        <taxon>Ecdysozoa</taxon>
        <taxon>Arthropoda</taxon>
        <taxon>Hexapoda</taxon>
        <taxon>Insecta</taxon>
        <taxon>Pterygota</taxon>
        <taxon>Neoptera</taxon>
        <taxon>Endopterygota</taxon>
        <taxon>Lepidoptera</taxon>
        <taxon>Glossata</taxon>
        <taxon>Ditrysia</taxon>
        <taxon>Papilionoidea</taxon>
        <taxon>Nymphalidae</taxon>
        <taxon>Satyrinae</taxon>
        <taxon>Satyrini</taxon>
        <taxon>Parargina</taxon>
        <taxon>Pararge</taxon>
    </lineage>
</organism>
<sequence length="67" mass="7874">MILLLFLKLFYSLLIIIKNDNNAFFDVPAPPISLCYKLSIGYLRETPNNYEYQSVNLINIFILLYIL</sequence>
<evidence type="ECO:0000313" key="1">
    <source>
        <dbReference type="EMBL" id="JAA79762.1"/>
    </source>
</evidence>
<name>S4PT21_9NEOP</name>
<reference evidence="1" key="1">
    <citation type="journal article" date="2013" name="BMC Genomics">
        <title>Unscrambling butterfly oogenesis.</title>
        <authorList>
            <person name="Carter J.M."/>
            <person name="Baker S.C."/>
            <person name="Pink R."/>
            <person name="Carter D.R."/>
            <person name="Collins A."/>
            <person name="Tomlin J."/>
            <person name="Gibbs M."/>
            <person name="Breuker C.J."/>
        </authorList>
    </citation>
    <scope>NUCLEOTIDE SEQUENCE</scope>
    <source>
        <tissue evidence="1">Ovary</tissue>
    </source>
</reference>
<protein>
    <submittedName>
        <fullName evidence="1">Uncharacterized protein</fullName>
    </submittedName>
</protein>
<accession>S4PT21</accession>
<dbReference type="EMBL" id="GAIX01012798">
    <property type="protein sequence ID" value="JAA79762.1"/>
    <property type="molecule type" value="Transcribed_RNA"/>
</dbReference>